<comment type="caution">
    <text evidence="2">The sequence shown here is derived from an EMBL/GenBank/DDBJ whole genome shotgun (WGS) entry which is preliminary data.</text>
</comment>
<dbReference type="Proteomes" id="UP000050326">
    <property type="component" value="Unassembled WGS sequence"/>
</dbReference>
<proteinExistence type="predicted"/>
<keyword evidence="1" id="KW-0472">Membrane</keyword>
<dbReference type="RefSeq" id="WP_054876223.1">
    <property type="nucleotide sequence ID" value="NZ_LKET01000041.1"/>
</dbReference>
<dbReference type="Pfam" id="PF12666">
    <property type="entry name" value="PrgI"/>
    <property type="match status" value="1"/>
</dbReference>
<name>A0A0P8YU47_9CLOT</name>
<dbReference type="EMBL" id="LKET01000041">
    <property type="protein sequence ID" value="KPU43210.1"/>
    <property type="molecule type" value="Genomic_DNA"/>
</dbReference>
<protein>
    <submittedName>
        <fullName evidence="2">PrgI family protein</fullName>
    </submittedName>
</protein>
<reference evidence="2 3" key="1">
    <citation type="submission" date="2015-09" db="EMBL/GenBank/DDBJ databases">
        <title>Genome sequence of Oxobacter pfennigii DSM 3222.</title>
        <authorList>
            <person name="Poehlein A."/>
            <person name="Bengelsdorf F.R."/>
            <person name="Schiel-Bengelsdorf B."/>
            <person name="Duerre P."/>
            <person name="Daniel R."/>
        </authorList>
    </citation>
    <scope>NUCLEOTIDE SEQUENCE [LARGE SCALE GENOMIC DNA]</scope>
    <source>
        <strain evidence="2 3">DSM 3222</strain>
    </source>
</reference>
<evidence type="ECO:0000256" key="1">
    <source>
        <dbReference type="SAM" id="Phobius"/>
    </source>
</evidence>
<evidence type="ECO:0000313" key="3">
    <source>
        <dbReference type="Proteomes" id="UP000050326"/>
    </source>
</evidence>
<dbReference type="OrthoDB" id="9790748at2"/>
<feature type="transmembrane region" description="Helical" evidence="1">
    <location>
        <begin position="49"/>
        <end position="69"/>
    </location>
</feature>
<keyword evidence="1" id="KW-0812">Transmembrane</keyword>
<sequence length="129" mass="14811">MAYVNVPNDLSKIKTKVAFNLTKRQLICFGGAAAVGVPAYLFTRSAIGNTGAMLLMIALMLPCFLIAMYERDGLPFEKVVRNIVRTTFLWPRTRPYRTENLYRYFSDSRKEVTRLEAGKKETARPRQKR</sequence>
<dbReference type="AlphaFoldDB" id="A0A0P8YU47"/>
<keyword evidence="1" id="KW-1133">Transmembrane helix</keyword>
<dbReference type="PATRIC" id="fig|36849.3.peg.3417"/>
<dbReference type="InterPro" id="IPR024414">
    <property type="entry name" value="Uncharacterised_PrgI"/>
</dbReference>
<feature type="transmembrane region" description="Helical" evidence="1">
    <location>
        <begin position="26"/>
        <end position="43"/>
    </location>
</feature>
<evidence type="ECO:0000313" key="2">
    <source>
        <dbReference type="EMBL" id="KPU43210.1"/>
    </source>
</evidence>
<gene>
    <name evidence="2" type="ORF">OXPF_32240</name>
</gene>
<dbReference type="STRING" id="36849.OXPF_32240"/>
<keyword evidence="3" id="KW-1185">Reference proteome</keyword>
<accession>A0A0P8YU47</accession>
<organism evidence="2 3">
    <name type="scientific">Oxobacter pfennigii</name>
    <dbReference type="NCBI Taxonomy" id="36849"/>
    <lineage>
        <taxon>Bacteria</taxon>
        <taxon>Bacillati</taxon>
        <taxon>Bacillota</taxon>
        <taxon>Clostridia</taxon>
        <taxon>Eubacteriales</taxon>
        <taxon>Clostridiaceae</taxon>
        <taxon>Oxobacter</taxon>
    </lineage>
</organism>